<name>A0A3B0RH18_9ZZZZ</name>
<dbReference type="InterPro" id="IPR007813">
    <property type="entry name" value="PilN"/>
</dbReference>
<protein>
    <submittedName>
        <fullName evidence="2">Type IV pilus biogenesis protein PilN</fullName>
    </submittedName>
</protein>
<dbReference type="PANTHER" id="PTHR40278">
    <property type="entry name" value="DNA UTILIZATION PROTEIN HOFN"/>
    <property type="match status" value="1"/>
</dbReference>
<accession>A0A3B0RH18</accession>
<keyword evidence="1" id="KW-0472">Membrane</keyword>
<dbReference type="EMBL" id="UOEA01000023">
    <property type="protein sequence ID" value="VAV82635.1"/>
    <property type="molecule type" value="Genomic_DNA"/>
</dbReference>
<evidence type="ECO:0000313" key="2">
    <source>
        <dbReference type="EMBL" id="VAV82635.1"/>
    </source>
</evidence>
<dbReference type="InterPro" id="IPR052534">
    <property type="entry name" value="Extracell_DNA_Util/SecSys_Comp"/>
</dbReference>
<keyword evidence="1" id="KW-1133">Transmembrane helix</keyword>
<proteinExistence type="predicted"/>
<reference evidence="2" key="1">
    <citation type="submission" date="2018-06" db="EMBL/GenBank/DDBJ databases">
        <authorList>
            <person name="Zhirakovskaya E."/>
        </authorList>
    </citation>
    <scope>NUCLEOTIDE SEQUENCE</scope>
</reference>
<sequence length="181" mass="20330">MIRINLLPVRAAKKKESLRFQLTVGGLIIFLVFSLSIAVTLKLGSDVSLMKEDLAASQRELIQLKRKVGKLSKIKEQKRIVQSKLDVVSRLEAARKGPTLLFAKISSAIPERAWLSSMRDQGRIITLSGVASAEEDIADFMRRLQAFKDFNRVDLVVAQTTDDEIAGRNFMKFTIQVIKLD</sequence>
<dbReference type="GO" id="GO:0043107">
    <property type="term" value="P:type IV pilus-dependent motility"/>
    <property type="evidence" value="ECO:0007669"/>
    <property type="project" value="TreeGrafter"/>
</dbReference>
<dbReference type="AlphaFoldDB" id="A0A3B0RH18"/>
<dbReference type="PANTHER" id="PTHR40278:SF2">
    <property type="entry name" value="TYPE IV PILUS INNER MEMBRANE COMPONENT PILN"/>
    <property type="match status" value="1"/>
</dbReference>
<feature type="transmembrane region" description="Helical" evidence="1">
    <location>
        <begin position="20"/>
        <end position="41"/>
    </location>
</feature>
<gene>
    <name evidence="2" type="ORF">MNBD_DELTA01-1672</name>
</gene>
<dbReference type="Pfam" id="PF05137">
    <property type="entry name" value="PilN"/>
    <property type="match status" value="1"/>
</dbReference>
<keyword evidence="1" id="KW-0812">Transmembrane</keyword>
<dbReference type="GO" id="GO:0043683">
    <property type="term" value="P:type IV pilus assembly"/>
    <property type="evidence" value="ECO:0007669"/>
    <property type="project" value="TreeGrafter"/>
</dbReference>
<organism evidence="2">
    <name type="scientific">hydrothermal vent metagenome</name>
    <dbReference type="NCBI Taxonomy" id="652676"/>
    <lineage>
        <taxon>unclassified sequences</taxon>
        <taxon>metagenomes</taxon>
        <taxon>ecological metagenomes</taxon>
    </lineage>
</organism>
<evidence type="ECO:0000256" key="1">
    <source>
        <dbReference type="SAM" id="Phobius"/>
    </source>
</evidence>